<dbReference type="Proteomes" id="UP001060085">
    <property type="component" value="Linkage Group LG06"/>
</dbReference>
<sequence length="320" mass="36466">MGSEIDNIKYEEEFIINSRGLKLFTCRWLPKNVEPKALVFLCHGYAMECSISMKDTGIRLANAGFAVYGMDYEGHGKSSGLAGYVPSFDDLVNDVSEHYSNVCERKENVKKMRILVGESMGGAVVLLLHRKKPEYWDGAVLVAPMCKIADDMRPHPIVVNILTKLSYLIPTWKIIPTQDVIDAAFRDPQVRKEIRDNPYCYKGRPRLKTGFHLLRVSLDLEQRLDEVKLPFLVLHGEEDKVTDPAVSKLLFEKAASTDKTFKLYPGMWHALTYGEFPENKNMVFSDIIGWLNERSSLGNSRLEKEQKLANDILIKDESIY</sequence>
<comment type="caution">
    <text evidence="1">The sequence shown here is derived from an EMBL/GenBank/DDBJ whole genome shotgun (WGS) entry which is preliminary data.</text>
</comment>
<evidence type="ECO:0000313" key="1">
    <source>
        <dbReference type="EMBL" id="KAI5659890.1"/>
    </source>
</evidence>
<protein>
    <submittedName>
        <fullName evidence="1">Uncharacterized protein</fullName>
    </submittedName>
</protein>
<keyword evidence="2" id="KW-1185">Reference proteome</keyword>
<accession>A0ACC0AGB1</accession>
<name>A0ACC0AGB1_CATRO</name>
<evidence type="ECO:0000313" key="2">
    <source>
        <dbReference type="Proteomes" id="UP001060085"/>
    </source>
</evidence>
<organism evidence="1 2">
    <name type="scientific">Catharanthus roseus</name>
    <name type="common">Madagascar periwinkle</name>
    <name type="synonym">Vinca rosea</name>
    <dbReference type="NCBI Taxonomy" id="4058"/>
    <lineage>
        <taxon>Eukaryota</taxon>
        <taxon>Viridiplantae</taxon>
        <taxon>Streptophyta</taxon>
        <taxon>Embryophyta</taxon>
        <taxon>Tracheophyta</taxon>
        <taxon>Spermatophyta</taxon>
        <taxon>Magnoliopsida</taxon>
        <taxon>eudicotyledons</taxon>
        <taxon>Gunneridae</taxon>
        <taxon>Pentapetalae</taxon>
        <taxon>asterids</taxon>
        <taxon>lamiids</taxon>
        <taxon>Gentianales</taxon>
        <taxon>Apocynaceae</taxon>
        <taxon>Rauvolfioideae</taxon>
        <taxon>Vinceae</taxon>
        <taxon>Catharanthinae</taxon>
        <taxon>Catharanthus</taxon>
    </lineage>
</organism>
<proteinExistence type="predicted"/>
<reference evidence="2" key="1">
    <citation type="journal article" date="2023" name="Nat. Plants">
        <title>Single-cell RNA sequencing provides a high-resolution roadmap for understanding the multicellular compartmentation of specialized metabolism.</title>
        <authorList>
            <person name="Sun S."/>
            <person name="Shen X."/>
            <person name="Li Y."/>
            <person name="Li Y."/>
            <person name="Wang S."/>
            <person name="Li R."/>
            <person name="Zhang H."/>
            <person name="Shen G."/>
            <person name="Guo B."/>
            <person name="Wei J."/>
            <person name="Xu J."/>
            <person name="St-Pierre B."/>
            <person name="Chen S."/>
            <person name="Sun C."/>
        </authorList>
    </citation>
    <scope>NUCLEOTIDE SEQUENCE [LARGE SCALE GENOMIC DNA]</scope>
</reference>
<dbReference type="EMBL" id="CM044706">
    <property type="protein sequence ID" value="KAI5659890.1"/>
    <property type="molecule type" value="Genomic_DNA"/>
</dbReference>
<gene>
    <name evidence="1" type="ORF">M9H77_28683</name>
</gene>